<feature type="region of interest" description="Disordered" evidence="1">
    <location>
        <begin position="200"/>
        <end position="326"/>
    </location>
</feature>
<keyword evidence="2" id="KW-0812">Transmembrane</keyword>
<feature type="compositionally biased region" description="Basic residues" evidence="1">
    <location>
        <begin position="302"/>
        <end position="316"/>
    </location>
</feature>
<keyword evidence="3" id="KW-0732">Signal</keyword>
<feature type="transmembrane region" description="Helical" evidence="2">
    <location>
        <begin position="89"/>
        <end position="111"/>
    </location>
</feature>
<feature type="compositionally biased region" description="Basic residues" evidence="1">
    <location>
        <begin position="153"/>
        <end position="163"/>
    </location>
</feature>
<feature type="chain" id="PRO_5035289514" evidence="3">
    <location>
        <begin position="29"/>
        <end position="326"/>
    </location>
</feature>
<sequence length="326" mass="38160">METSKHLLVFIFFILFLIQTSKFQIAEAFNKNDENVIALSRTKKNHIFKQGKPSVAPPVNAGDDEVKCIPDEPEIPDLFADEMDSTKKLIIYSGCGVLGFIAVAVLIYIFVIKRFFKKKTDTKTDGLKEAEEGEAGLVTIDTNEKETQEGVQVKRKKRVKKKVKNDEEETQERVEEEETQERRVQVKRKKRVKKKVINDDDETQERVEEEETQERVQVKRKKKVKKKVKNDEEETQERVEVEETQERVQVKKKKKVKKNENNDEVEAETQKRVKVKRKKKKVIDATNEIEEAAEEAPERTKVMKKKKTVKRIKKRKVQENEEESSE</sequence>
<keyword evidence="2" id="KW-1133">Transmembrane helix</keyword>
<feature type="region of interest" description="Disordered" evidence="1">
    <location>
        <begin position="139"/>
        <end position="181"/>
    </location>
</feature>
<keyword evidence="4" id="KW-1185">Reference proteome</keyword>
<feature type="compositionally biased region" description="Basic residues" evidence="1">
    <location>
        <begin position="272"/>
        <end position="281"/>
    </location>
</feature>
<reference evidence="5" key="1">
    <citation type="submission" date="2025-08" db="UniProtKB">
        <authorList>
            <consortium name="RefSeq"/>
        </authorList>
    </citation>
    <scope>IDENTIFICATION</scope>
    <source>
        <strain evidence="5">J_2021</strain>
        <tissue evidence="5">Erythrocytes</tissue>
    </source>
</reference>
<evidence type="ECO:0000256" key="3">
    <source>
        <dbReference type="SAM" id="SignalP"/>
    </source>
</evidence>
<feature type="compositionally biased region" description="Acidic residues" evidence="1">
    <location>
        <begin position="166"/>
        <end position="179"/>
    </location>
</feature>
<feature type="compositionally biased region" description="Acidic residues" evidence="1">
    <location>
        <begin position="200"/>
        <end position="212"/>
    </location>
</feature>
<dbReference type="KEGG" id="xla:108695745"/>
<feature type="signal peptide" evidence="3">
    <location>
        <begin position="1"/>
        <end position="28"/>
    </location>
</feature>
<accession>A0A8J1MI10</accession>
<keyword evidence="2" id="KW-0472">Membrane</keyword>
<evidence type="ECO:0000313" key="4">
    <source>
        <dbReference type="Proteomes" id="UP000186698"/>
    </source>
</evidence>
<name>A0A8J1MI10_XENLA</name>
<feature type="compositionally biased region" description="Basic and acidic residues" evidence="1">
    <location>
        <begin position="236"/>
        <end position="249"/>
    </location>
</feature>
<evidence type="ECO:0000256" key="2">
    <source>
        <dbReference type="SAM" id="Phobius"/>
    </source>
</evidence>
<evidence type="ECO:0000256" key="1">
    <source>
        <dbReference type="SAM" id="MobiDB-lite"/>
    </source>
</evidence>
<feature type="compositionally biased region" description="Basic residues" evidence="1">
    <location>
        <begin position="218"/>
        <end position="228"/>
    </location>
</feature>
<dbReference type="RefSeq" id="XP_041441021.1">
    <property type="nucleotide sequence ID" value="XM_041585087.1"/>
</dbReference>
<dbReference type="Proteomes" id="UP000186698">
    <property type="component" value="Chromosome 1L"/>
</dbReference>
<proteinExistence type="predicted"/>
<dbReference type="AlphaFoldDB" id="A0A8J1MI10"/>
<protein>
    <submittedName>
        <fullName evidence="5">Uncharacterized protein DDB_G0283697</fullName>
    </submittedName>
</protein>
<dbReference type="GeneID" id="108695745"/>
<evidence type="ECO:0000313" key="5">
    <source>
        <dbReference type="RefSeq" id="XP_041441021.1"/>
    </source>
</evidence>
<gene>
    <name evidence="5" type="primary">LOC108695745</name>
</gene>
<organism evidence="4 5">
    <name type="scientific">Xenopus laevis</name>
    <name type="common">African clawed frog</name>
    <dbReference type="NCBI Taxonomy" id="8355"/>
    <lineage>
        <taxon>Eukaryota</taxon>
        <taxon>Metazoa</taxon>
        <taxon>Chordata</taxon>
        <taxon>Craniata</taxon>
        <taxon>Vertebrata</taxon>
        <taxon>Euteleostomi</taxon>
        <taxon>Amphibia</taxon>
        <taxon>Batrachia</taxon>
        <taxon>Anura</taxon>
        <taxon>Pipoidea</taxon>
        <taxon>Pipidae</taxon>
        <taxon>Xenopodinae</taxon>
        <taxon>Xenopus</taxon>
        <taxon>Xenopus</taxon>
    </lineage>
</organism>